<gene>
    <name evidence="5" type="ORF">ACFPJ6_11010</name>
</gene>
<evidence type="ECO:0000313" key="5">
    <source>
        <dbReference type="EMBL" id="MFC5381322.1"/>
    </source>
</evidence>
<dbReference type="Proteomes" id="UP001596122">
    <property type="component" value="Unassembled WGS sequence"/>
</dbReference>
<dbReference type="PANTHER" id="PTHR33397">
    <property type="entry name" value="UPF0331 PROTEIN YUTE"/>
    <property type="match status" value="1"/>
</dbReference>
<protein>
    <submittedName>
        <fullName evidence="5">DUF86 domain-containing protein</fullName>
    </submittedName>
</protein>
<evidence type="ECO:0000256" key="2">
    <source>
        <dbReference type="ARBA" id="ARBA00022722"/>
    </source>
</evidence>
<sequence>MEPLVDRLASLRGVSGDELRADLDTRLVVERILTVLVESAAAVNGHVVGASGGQVPDDYRSSFGAAAAAGAIRPELAGRLAPAAGLRNLLAHRYGEVDLDLVAAAVPRAHDDFRDYITQVAGWLTEQGTDA</sequence>
<organism evidence="5 6">
    <name type="scientific">Aquipuribacter nitratireducens</name>
    <dbReference type="NCBI Taxonomy" id="650104"/>
    <lineage>
        <taxon>Bacteria</taxon>
        <taxon>Bacillati</taxon>
        <taxon>Actinomycetota</taxon>
        <taxon>Actinomycetes</taxon>
        <taxon>Micrococcales</taxon>
        <taxon>Intrasporangiaceae</taxon>
        <taxon>Aquipuribacter</taxon>
    </lineage>
</organism>
<reference evidence="6" key="1">
    <citation type="journal article" date="2019" name="Int. J. Syst. Evol. Microbiol.">
        <title>The Global Catalogue of Microorganisms (GCM) 10K type strain sequencing project: providing services to taxonomists for standard genome sequencing and annotation.</title>
        <authorList>
            <consortium name="The Broad Institute Genomics Platform"/>
            <consortium name="The Broad Institute Genome Sequencing Center for Infectious Disease"/>
            <person name="Wu L."/>
            <person name="Ma J."/>
        </authorList>
    </citation>
    <scope>NUCLEOTIDE SEQUENCE [LARGE SCALE GENOMIC DNA]</scope>
    <source>
        <strain evidence="6">CCUG 43114</strain>
    </source>
</reference>
<dbReference type="RefSeq" id="WP_340269214.1">
    <property type="nucleotide sequence ID" value="NZ_JBBEOG010000004.1"/>
</dbReference>
<dbReference type="NCBIfam" id="NF047751">
    <property type="entry name" value="HepT_toxin"/>
    <property type="match status" value="1"/>
</dbReference>
<proteinExistence type="inferred from homology"/>
<dbReference type="Gene3D" id="1.20.120.580">
    <property type="entry name" value="bsu32300-like"/>
    <property type="match status" value="1"/>
</dbReference>
<evidence type="ECO:0000256" key="4">
    <source>
        <dbReference type="ARBA" id="ARBA00024207"/>
    </source>
</evidence>
<accession>A0ABW0GPD5</accession>
<dbReference type="InterPro" id="IPR037038">
    <property type="entry name" value="HepT-like_sf"/>
</dbReference>
<dbReference type="PANTHER" id="PTHR33397:SF3">
    <property type="entry name" value="MRNA NUCLEASE HEPT"/>
    <property type="match status" value="1"/>
</dbReference>
<evidence type="ECO:0000256" key="3">
    <source>
        <dbReference type="ARBA" id="ARBA00022801"/>
    </source>
</evidence>
<dbReference type="Pfam" id="PF01934">
    <property type="entry name" value="HepT-like"/>
    <property type="match status" value="1"/>
</dbReference>
<keyword evidence="1" id="KW-1277">Toxin-antitoxin system</keyword>
<keyword evidence="3" id="KW-0378">Hydrolase</keyword>
<dbReference type="InterPro" id="IPR008201">
    <property type="entry name" value="HepT-like"/>
</dbReference>
<dbReference type="InterPro" id="IPR052379">
    <property type="entry name" value="Type_VII_TA_RNase"/>
</dbReference>
<comment type="similarity">
    <text evidence="4">Belongs to the HepT RNase toxin family.</text>
</comment>
<evidence type="ECO:0000256" key="1">
    <source>
        <dbReference type="ARBA" id="ARBA00022649"/>
    </source>
</evidence>
<comment type="caution">
    <text evidence="5">The sequence shown here is derived from an EMBL/GenBank/DDBJ whole genome shotgun (WGS) entry which is preliminary data.</text>
</comment>
<dbReference type="EMBL" id="JBHSLD010000009">
    <property type="protein sequence ID" value="MFC5381322.1"/>
    <property type="molecule type" value="Genomic_DNA"/>
</dbReference>
<evidence type="ECO:0000313" key="6">
    <source>
        <dbReference type="Proteomes" id="UP001596122"/>
    </source>
</evidence>
<keyword evidence="2" id="KW-0540">Nuclease</keyword>
<keyword evidence="6" id="KW-1185">Reference proteome</keyword>
<name>A0ABW0GPD5_9MICO</name>